<feature type="transmembrane region" description="Helical" evidence="18">
    <location>
        <begin position="415"/>
        <end position="437"/>
    </location>
</feature>
<keyword evidence="14 21" id="KW-0496">Mitochondrion</keyword>
<comment type="catalytic activity">
    <reaction evidence="17">
        <text>a ubiquinone + NADH + 5 H(+)(in) = a ubiquinol + NAD(+) + 4 H(+)(out)</text>
        <dbReference type="Rhea" id="RHEA:29091"/>
        <dbReference type="Rhea" id="RHEA-COMP:9565"/>
        <dbReference type="Rhea" id="RHEA-COMP:9566"/>
        <dbReference type="ChEBI" id="CHEBI:15378"/>
        <dbReference type="ChEBI" id="CHEBI:16389"/>
        <dbReference type="ChEBI" id="CHEBI:17976"/>
        <dbReference type="ChEBI" id="CHEBI:57540"/>
        <dbReference type="ChEBI" id="CHEBI:57945"/>
        <dbReference type="EC" id="7.1.1.2"/>
    </reaction>
</comment>
<evidence type="ECO:0000256" key="17">
    <source>
        <dbReference type="ARBA" id="ARBA00049551"/>
    </source>
</evidence>
<evidence type="ECO:0000259" key="19">
    <source>
        <dbReference type="Pfam" id="PF00361"/>
    </source>
</evidence>
<feature type="transmembrane region" description="Helical" evidence="18">
    <location>
        <begin position="329"/>
        <end position="352"/>
    </location>
</feature>
<feature type="transmembrane region" description="Helical" evidence="18">
    <location>
        <begin position="299"/>
        <end position="317"/>
    </location>
</feature>
<feature type="transmembrane region" description="Helical" evidence="18">
    <location>
        <begin position="180"/>
        <end position="202"/>
    </location>
</feature>
<dbReference type="GO" id="GO:0003954">
    <property type="term" value="F:NADH dehydrogenase activity"/>
    <property type="evidence" value="ECO:0007669"/>
    <property type="project" value="TreeGrafter"/>
</dbReference>
<evidence type="ECO:0000256" key="13">
    <source>
        <dbReference type="ARBA" id="ARBA00023075"/>
    </source>
</evidence>
<keyword evidence="5" id="KW-0813">Transport</keyword>
<gene>
    <name evidence="21" type="primary">ND5</name>
</gene>
<keyword evidence="11 18" id="KW-1133">Transmembrane helix</keyword>
<dbReference type="EMBL" id="KY364883">
    <property type="protein sequence ID" value="ARA90996.1"/>
    <property type="molecule type" value="Genomic_DNA"/>
</dbReference>
<feature type="domain" description="NADH:quinone oxidoreductase/Mrp antiporter transmembrane" evidence="19">
    <location>
        <begin position="108"/>
        <end position="379"/>
    </location>
</feature>
<evidence type="ECO:0000313" key="21">
    <source>
        <dbReference type="EMBL" id="ARA90996.1"/>
    </source>
</evidence>
<keyword evidence="8" id="KW-0999">Mitochondrion inner membrane</keyword>
<keyword evidence="12" id="KW-0520">NAD</keyword>
<accession>A0A499P9J8</accession>
<feature type="transmembrane region" description="Helical" evidence="18">
    <location>
        <begin position="214"/>
        <end position="233"/>
    </location>
</feature>
<keyword evidence="6" id="KW-0679">Respiratory chain</keyword>
<dbReference type="GO" id="GO:0042773">
    <property type="term" value="P:ATP synthesis coupled electron transport"/>
    <property type="evidence" value="ECO:0007669"/>
    <property type="project" value="InterPro"/>
</dbReference>
<feature type="transmembrane region" description="Helical" evidence="18">
    <location>
        <begin position="239"/>
        <end position="260"/>
    </location>
</feature>
<dbReference type="PRINTS" id="PR01434">
    <property type="entry name" value="NADHDHGNASE5"/>
</dbReference>
<evidence type="ECO:0000256" key="11">
    <source>
        <dbReference type="ARBA" id="ARBA00022989"/>
    </source>
</evidence>
<organism evidence="21">
    <name type="scientific">Hishimonoides recurvatis</name>
    <dbReference type="NCBI Taxonomy" id="1970786"/>
    <lineage>
        <taxon>Eukaryota</taxon>
        <taxon>Metazoa</taxon>
        <taxon>Ecdysozoa</taxon>
        <taxon>Arthropoda</taxon>
        <taxon>Hexapoda</taxon>
        <taxon>Insecta</taxon>
        <taxon>Pterygota</taxon>
        <taxon>Neoptera</taxon>
        <taxon>Paraneoptera</taxon>
        <taxon>Hemiptera</taxon>
        <taxon>Auchenorrhyncha</taxon>
        <taxon>Membracoidea</taxon>
        <taxon>Cicadellidae</taxon>
        <taxon>Deltocephalinae</taxon>
        <taxon>Hishimonoides</taxon>
    </lineage>
</organism>
<feature type="transmembrane region" description="Helical" evidence="18">
    <location>
        <begin position="6"/>
        <end position="29"/>
    </location>
</feature>
<proteinExistence type="predicted"/>
<keyword evidence="13" id="KW-0830">Ubiquinone</keyword>
<comment type="function">
    <text evidence="1">Core subunit of the mitochondrial membrane respiratory chain NADH dehydrogenase (Complex I) that is believed to belong to the minimal assembly required for catalysis. Complex I functions in the transfer of electrons from NADH to the respiratory chain. The immediate electron acceptor for the enzyme is believed to be ubiquinone.</text>
</comment>
<evidence type="ECO:0000256" key="9">
    <source>
        <dbReference type="ARBA" id="ARBA00022967"/>
    </source>
</evidence>
<feature type="transmembrane region" description="Helical" evidence="18">
    <location>
        <begin position="36"/>
        <end position="54"/>
    </location>
</feature>
<evidence type="ECO:0000256" key="1">
    <source>
        <dbReference type="ARBA" id="ARBA00003257"/>
    </source>
</evidence>
<feature type="transmembrane region" description="Helical" evidence="18">
    <location>
        <begin position="91"/>
        <end position="108"/>
    </location>
</feature>
<evidence type="ECO:0000256" key="14">
    <source>
        <dbReference type="ARBA" id="ARBA00023128"/>
    </source>
</evidence>
<feature type="transmembrane region" description="Helical" evidence="18">
    <location>
        <begin position="538"/>
        <end position="557"/>
    </location>
</feature>
<evidence type="ECO:0000256" key="10">
    <source>
        <dbReference type="ARBA" id="ARBA00022982"/>
    </source>
</evidence>
<evidence type="ECO:0000259" key="20">
    <source>
        <dbReference type="Pfam" id="PF06455"/>
    </source>
</evidence>
<keyword evidence="9" id="KW-1278">Translocase</keyword>
<feature type="transmembrane region" description="Helical" evidence="18">
    <location>
        <begin position="449"/>
        <end position="467"/>
    </location>
</feature>
<evidence type="ECO:0000256" key="15">
    <source>
        <dbReference type="ARBA" id="ARBA00023136"/>
    </source>
</evidence>
<feature type="domain" description="NADH dehydrogenase subunit 5 C-terminal" evidence="20">
    <location>
        <begin position="388"/>
        <end position="557"/>
    </location>
</feature>
<evidence type="ECO:0000256" key="18">
    <source>
        <dbReference type="SAM" id="Phobius"/>
    </source>
</evidence>
<keyword evidence="15 18" id="KW-0472">Membrane</keyword>
<sequence>MFMLNLYYVWFVILFLVSLIFLSFGLNFLIYDYSIMFDWVLFTLNSVSVSYIIYIDWISMVFSFVVFIISSMVILYSSMYMGNYNYNSMRFMYLVLLFVFSMLLMILSPNMISIMLGWDGLGLVSYCLVIYYSSLKSYVAGMLTCLINRLGDIGLLISIGWLLSYGSWNFIFYINYYNELIFYYIIISSFTKSAQIPFSSWLPAAMAAPTPVSSLVHSSTLVTAGVYLLIRFFNYLIYYNSWFLLISILTMLMSSLCANYEFDLKKIIALSTLSQLGLMMSCLFMGLVDFSFFHLLSHAMFKSLLFLCSGIIIHFMCGCQDIRLMGSVCLSMPLTCCCFNISNMALCGFPFLSGFYSKDMIIEFSVFSGMNFLSFMFFYMSLGLTVLYSLRLFYYTILIKSKFFSFSNLGDNLYAMKYSIIILTFFSMGFGSVFSWVTNLDLMFINLPVYIKMMTMIFVILGGYLGYEQNLLKYYLFNLNYYFINGSMWLMYSYSFDVFCVNYKYSFNLNMLMLWGEYYGGLGMIYYFIKLSNFIQLYSLNTLSLFFIMLIIMMVFVI</sequence>
<keyword evidence="10" id="KW-0249">Electron transport</keyword>
<feature type="transmembrane region" description="Helical" evidence="18">
    <location>
        <begin position="512"/>
        <end position="529"/>
    </location>
</feature>
<dbReference type="Pfam" id="PF06455">
    <property type="entry name" value="NADH5_C"/>
    <property type="match status" value="1"/>
</dbReference>
<feature type="transmembrane region" description="Helical" evidence="18">
    <location>
        <begin position="372"/>
        <end position="394"/>
    </location>
</feature>
<evidence type="ECO:0000256" key="5">
    <source>
        <dbReference type="ARBA" id="ARBA00022448"/>
    </source>
</evidence>
<feature type="transmembrane region" description="Helical" evidence="18">
    <location>
        <begin position="474"/>
        <end position="492"/>
    </location>
</feature>
<dbReference type="GO" id="GO:0015990">
    <property type="term" value="P:electron transport coupled proton transport"/>
    <property type="evidence" value="ECO:0007669"/>
    <property type="project" value="TreeGrafter"/>
</dbReference>
<geneLocation type="mitochondrion" evidence="21"/>
<dbReference type="PANTHER" id="PTHR42829">
    <property type="entry name" value="NADH-UBIQUINONE OXIDOREDUCTASE CHAIN 5"/>
    <property type="match status" value="1"/>
</dbReference>
<feature type="transmembrane region" description="Helical" evidence="18">
    <location>
        <begin position="60"/>
        <end position="79"/>
    </location>
</feature>
<dbReference type="AlphaFoldDB" id="A0A499P9J8"/>
<evidence type="ECO:0000256" key="16">
    <source>
        <dbReference type="ARBA" id="ARBA00031027"/>
    </source>
</evidence>
<evidence type="ECO:0000256" key="6">
    <source>
        <dbReference type="ARBA" id="ARBA00022660"/>
    </source>
</evidence>
<dbReference type="GO" id="GO:0005743">
    <property type="term" value="C:mitochondrial inner membrane"/>
    <property type="evidence" value="ECO:0007669"/>
    <property type="project" value="UniProtKB-SubCell"/>
</dbReference>
<comment type="subcellular location">
    <subcellularLocation>
        <location evidence="2">Mitochondrion inner membrane</location>
        <topology evidence="2">Multi-pass membrane protein</topology>
    </subcellularLocation>
</comment>
<feature type="transmembrane region" description="Helical" evidence="18">
    <location>
        <begin position="114"/>
        <end position="132"/>
    </location>
</feature>
<dbReference type="InterPro" id="IPR010934">
    <property type="entry name" value="NADH_DH_su5_C"/>
</dbReference>
<dbReference type="GO" id="GO:0008137">
    <property type="term" value="F:NADH dehydrogenase (ubiquinone) activity"/>
    <property type="evidence" value="ECO:0007669"/>
    <property type="project" value="UniProtKB-EC"/>
</dbReference>
<evidence type="ECO:0000256" key="3">
    <source>
        <dbReference type="ARBA" id="ARBA00012944"/>
    </source>
</evidence>
<dbReference type="InterPro" id="IPR001750">
    <property type="entry name" value="ND/Mrp_TM"/>
</dbReference>
<evidence type="ECO:0000256" key="12">
    <source>
        <dbReference type="ARBA" id="ARBA00023027"/>
    </source>
</evidence>
<reference evidence="21" key="1">
    <citation type="submission" date="2016-12" db="EMBL/GenBank/DDBJ databases">
        <title>Partial mitochondrial genome of Hishimonoides recurvatis (Hemiptera: Cicadellidae).</title>
        <authorList>
            <person name="Du Y."/>
            <person name="Dai W."/>
        </authorList>
    </citation>
    <scope>NUCLEOTIDE SEQUENCE</scope>
</reference>
<dbReference type="PANTHER" id="PTHR42829:SF2">
    <property type="entry name" value="NADH-UBIQUINONE OXIDOREDUCTASE CHAIN 5"/>
    <property type="match status" value="1"/>
</dbReference>
<feature type="transmembrane region" description="Helical" evidence="18">
    <location>
        <begin position="153"/>
        <end position="174"/>
    </location>
</feature>
<evidence type="ECO:0000256" key="7">
    <source>
        <dbReference type="ARBA" id="ARBA00022692"/>
    </source>
</evidence>
<name>A0A499P9J8_9HEMI</name>
<dbReference type="EC" id="7.1.1.2" evidence="3"/>
<dbReference type="InterPro" id="IPR003945">
    <property type="entry name" value="NU5C-like"/>
</dbReference>
<evidence type="ECO:0000256" key="2">
    <source>
        <dbReference type="ARBA" id="ARBA00004448"/>
    </source>
</evidence>
<keyword evidence="7 18" id="KW-0812">Transmembrane</keyword>
<evidence type="ECO:0000256" key="4">
    <source>
        <dbReference type="ARBA" id="ARBA00021096"/>
    </source>
</evidence>
<dbReference type="Pfam" id="PF00361">
    <property type="entry name" value="Proton_antipo_M"/>
    <property type="match status" value="1"/>
</dbReference>
<protein>
    <recommendedName>
        <fullName evidence="4">NADH-ubiquinone oxidoreductase chain 5</fullName>
        <ecNumber evidence="3">7.1.1.2</ecNumber>
    </recommendedName>
    <alternativeName>
        <fullName evidence="16">NADH dehydrogenase subunit 5</fullName>
    </alternativeName>
</protein>
<evidence type="ECO:0000256" key="8">
    <source>
        <dbReference type="ARBA" id="ARBA00022792"/>
    </source>
</evidence>
<dbReference type="PRINTS" id="PR01435">
    <property type="entry name" value="NPOXDRDTASE5"/>
</dbReference>